<accession>A0AA42BLD6</accession>
<keyword evidence="2" id="KW-1185">Reference proteome</keyword>
<protein>
    <submittedName>
        <fullName evidence="1">Uncharacterized protein</fullName>
    </submittedName>
</protein>
<gene>
    <name evidence="1" type="ORF">NKG59_15630</name>
</gene>
<evidence type="ECO:0000313" key="2">
    <source>
        <dbReference type="Proteomes" id="UP001162793"/>
    </source>
</evidence>
<reference evidence="2" key="1">
    <citation type="journal article" date="2023" name="Front. Microbiol.">
        <title>Ralstonia chuxiongensis sp. nov., Ralstonia mojiangensis sp. nov., and Ralstonia soli sp. nov., isolated from tobacco fields, are three novel species in the family Burkholderiaceae.</title>
        <authorList>
            <person name="Lu C.H."/>
            <person name="Zhang Y.Y."/>
            <person name="Jiang N."/>
            <person name="Chen W."/>
            <person name="Shao X."/>
            <person name="Zhao Z.M."/>
            <person name="Lu W.L."/>
            <person name="Hu X."/>
            <person name="Xi Y.X."/>
            <person name="Zou S.Y."/>
            <person name="Wei Q.J."/>
            <person name="Lin Z.L."/>
            <person name="Gong L."/>
            <person name="Gai X.T."/>
            <person name="Zhang L.Q."/>
            <person name="Li J.Y."/>
            <person name="Jin Y."/>
            <person name="Xia Z.Y."/>
        </authorList>
    </citation>
    <scope>NUCLEOTIDE SEQUENCE [LARGE SCALE GENOMIC DNA]</scope>
    <source>
        <strain evidence="2">21YRMH01-3</strain>
    </source>
</reference>
<dbReference type="EMBL" id="JAMYWC010000004">
    <property type="protein sequence ID" value="MCP1173792.1"/>
    <property type="molecule type" value="Genomic_DNA"/>
</dbReference>
<proteinExistence type="predicted"/>
<dbReference type="RefSeq" id="WP_253538510.1">
    <property type="nucleotide sequence ID" value="NZ_JAMYWC010000004.1"/>
</dbReference>
<sequence>MSYEFQLYPAWVSKEGEEPKLVKDEAEFHALGEGWKLPEAAPFTPREQGPDFQEYPKWVNGVIVNDADAEAALLKAQPDSERAILLKLAEDKGIKVDGRWSDAKLRAAVESVE</sequence>
<dbReference type="Proteomes" id="UP001162793">
    <property type="component" value="Unassembled WGS sequence"/>
</dbReference>
<dbReference type="AlphaFoldDB" id="A0AA42BLD6"/>
<organism evidence="1 2">
    <name type="scientific">Ralstonia chuxiongensis</name>
    <dbReference type="NCBI Taxonomy" id="2957504"/>
    <lineage>
        <taxon>Bacteria</taxon>
        <taxon>Pseudomonadati</taxon>
        <taxon>Pseudomonadota</taxon>
        <taxon>Betaproteobacteria</taxon>
        <taxon>Burkholderiales</taxon>
        <taxon>Burkholderiaceae</taxon>
        <taxon>Ralstonia</taxon>
    </lineage>
</organism>
<name>A0AA42BLD6_9RALS</name>
<comment type="caution">
    <text evidence="1">The sequence shown here is derived from an EMBL/GenBank/DDBJ whole genome shotgun (WGS) entry which is preliminary data.</text>
</comment>
<evidence type="ECO:0000313" key="1">
    <source>
        <dbReference type="EMBL" id="MCP1173792.1"/>
    </source>
</evidence>